<sequence length="339" mass="38905">MAEKTFLKKIITTTLVLGICSYAKPIDFTYDTYKIENEKQKLFVSKNNKGILYAGSFDFGRCENKKDGIIQPLKNGELKCKNISLKVRNAEIIGILKNGKFQHLNLKLEQSFKTQEQVANFTYTGKSNNSATITTKFQCSKDPTIQKILEKMYGIKFNCKNGISEINKIAKKSLLKDTESIDTILSSSAFEEQSGDFLYYFDEEFLSFDTYNYIYTGGAHGNHTRSGITISKNGDIIPLADILTPSNKPLKDFLWKEYQKFAKEMRSEPLIKYEEFNISNSILLDYGEVLFLYQPYELMPYSYGVITLKIPFEAFLEFTKTKNSPLELIKKQIPKNKLN</sequence>
<dbReference type="OrthoDB" id="5637at2"/>
<evidence type="ECO:0000259" key="1">
    <source>
        <dbReference type="Pfam" id="PF11738"/>
    </source>
</evidence>
<dbReference type="GeneID" id="97289058"/>
<protein>
    <recommendedName>
        <fullName evidence="5">DUF3298 domain-containing protein</fullName>
    </recommendedName>
</protein>
<dbReference type="Gene3D" id="3.90.640.20">
    <property type="entry name" value="Heat-shock cognate protein, ATPase"/>
    <property type="match status" value="1"/>
</dbReference>
<evidence type="ECO:0000313" key="4">
    <source>
        <dbReference type="Proteomes" id="UP000233350"/>
    </source>
</evidence>
<dbReference type="InterPro" id="IPR021729">
    <property type="entry name" value="DUF3298"/>
</dbReference>
<reference evidence="3 4" key="1">
    <citation type="submission" date="2016-07" db="EMBL/GenBank/DDBJ databases">
        <title>Detection of Helicobacter winghamensis from caecal content of red fox (Vulpes vulpes).</title>
        <authorList>
            <person name="Zanoni R.G."/>
            <person name="Florio D."/>
            <person name="Caffara M."/>
            <person name="Renzi M."/>
            <person name="Parisi A."/>
            <person name="Pasquali F."/>
            <person name="Manfreda G."/>
        </authorList>
    </citation>
    <scope>NUCLEOTIDE SEQUENCE [LARGE SCALE GENOMIC DNA]</scope>
    <source>
        <strain evidence="3 4">295_13</strain>
    </source>
</reference>
<dbReference type="EMBL" id="MBPK01000002">
    <property type="protein sequence ID" value="PKT82635.1"/>
    <property type="molecule type" value="Genomic_DNA"/>
</dbReference>
<feature type="domain" description="DUF3298" evidence="1">
    <location>
        <begin position="241"/>
        <end position="313"/>
    </location>
</feature>
<name>A0A2N3PLH0_9HELI</name>
<organism evidence="3 4">
    <name type="scientific">Helicobacter winghamensis</name>
    <dbReference type="NCBI Taxonomy" id="157268"/>
    <lineage>
        <taxon>Bacteria</taxon>
        <taxon>Pseudomonadati</taxon>
        <taxon>Campylobacterota</taxon>
        <taxon>Epsilonproteobacteria</taxon>
        <taxon>Campylobacterales</taxon>
        <taxon>Helicobacteraceae</taxon>
        <taxon>Helicobacter</taxon>
    </lineage>
</organism>
<gene>
    <name evidence="3" type="ORF">BCM31_07865</name>
</gene>
<dbReference type="InterPro" id="IPR037126">
    <property type="entry name" value="PdaC/RsiV-like_sf"/>
</dbReference>
<evidence type="ECO:0008006" key="5">
    <source>
        <dbReference type="Google" id="ProtNLM"/>
    </source>
</evidence>
<keyword evidence="4" id="KW-1185">Reference proteome</keyword>
<dbReference type="Proteomes" id="UP000233350">
    <property type="component" value="Unassembled WGS sequence"/>
</dbReference>
<dbReference type="Gene3D" id="3.30.565.40">
    <property type="entry name" value="Fervidobacterium nodosum Rt17-B1 like"/>
    <property type="match status" value="1"/>
</dbReference>
<accession>A0A2N3PLH0</accession>
<dbReference type="Pfam" id="PF11738">
    <property type="entry name" value="DUF3298"/>
    <property type="match status" value="1"/>
</dbReference>
<evidence type="ECO:0000259" key="2">
    <source>
        <dbReference type="Pfam" id="PF13739"/>
    </source>
</evidence>
<feature type="domain" description="Deacetylase PdaC" evidence="2">
    <location>
        <begin position="137"/>
        <end position="222"/>
    </location>
</feature>
<dbReference type="AlphaFoldDB" id="A0A2N3PLH0"/>
<dbReference type="Pfam" id="PF13739">
    <property type="entry name" value="PdaC"/>
    <property type="match status" value="1"/>
</dbReference>
<evidence type="ECO:0000313" key="3">
    <source>
        <dbReference type="EMBL" id="PKT82635.1"/>
    </source>
</evidence>
<proteinExistence type="predicted"/>
<comment type="caution">
    <text evidence="3">The sequence shown here is derived from an EMBL/GenBank/DDBJ whole genome shotgun (WGS) entry which is preliminary data.</text>
</comment>
<dbReference type="RefSeq" id="WP_006802298.1">
    <property type="nucleotide sequence ID" value="NZ_CABKOI010000021.1"/>
</dbReference>
<dbReference type="STRING" id="556267.HWAG_00605"/>
<dbReference type="InterPro" id="IPR025303">
    <property type="entry name" value="PdaC"/>
</dbReference>